<dbReference type="RefSeq" id="WP_078579306.1">
    <property type="nucleotide sequence ID" value="NZ_JABXYM010000001.1"/>
</dbReference>
<evidence type="ECO:0000313" key="1">
    <source>
        <dbReference type="EMBL" id="MCR6095266.1"/>
    </source>
</evidence>
<gene>
    <name evidence="1" type="ORF">HXA33_01710</name>
</gene>
<name>A0A9Q4FXA8_SALAG</name>
<protein>
    <submittedName>
        <fullName evidence="1">Uncharacterized protein</fullName>
    </submittedName>
</protein>
<keyword evidence="2" id="KW-1185">Reference proteome</keyword>
<reference evidence="1" key="1">
    <citation type="submission" date="2020-06" db="EMBL/GenBank/DDBJ databases">
        <title>Insight into the genomes of haloalkaliphilic bacilli from Kenyan soda lakes.</title>
        <authorList>
            <person name="Mwirichia R."/>
            <person name="Villamizar G.C."/>
            <person name="Poehlein A."/>
            <person name="Mugweru J."/>
            <person name="Kipnyargis A."/>
            <person name="Kiplimo D."/>
            <person name="Orwa P."/>
            <person name="Daniel R."/>
        </authorList>
    </citation>
    <scope>NUCLEOTIDE SEQUENCE</scope>
    <source>
        <strain evidence="1">B1096_S55</strain>
    </source>
</reference>
<proteinExistence type="predicted"/>
<sequence>MKPIPFENTWPYEKQMGDVYFTTCPYCSAENVLTNLSNNGLTRAKEGVKVRINLPCCHQTMVVLEADDDYFWTNESLRK</sequence>
<accession>A0A9Q4FXA8</accession>
<dbReference type="OrthoDB" id="2889126at2"/>
<organism evidence="1 2">
    <name type="scientific">Salipaludibacillus agaradhaerens</name>
    <name type="common">Bacillus agaradhaerens</name>
    <dbReference type="NCBI Taxonomy" id="76935"/>
    <lineage>
        <taxon>Bacteria</taxon>
        <taxon>Bacillati</taxon>
        <taxon>Bacillota</taxon>
        <taxon>Bacilli</taxon>
        <taxon>Bacillales</taxon>
        <taxon>Bacillaceae</taxon>
    </lineage>
</organism>
<dbReference type="Proteomes" id="UP001057753">
    <property type="component" value="Unassembled WGS sequence"/>
</dbReference>
<dbReference type="AlphaFoldDB" id="A0A9Q4FXA8"/>
<comment type="caution">
    <text evidence="1">The sequence shown here is derived from an EMBL/GenBank/DDBJ whole genome shotgun (WGS) entry which is preliminary data.</text>
</comment>
<dbReference type="EMBL" id="JABXYM010000001">
    <property type="protein sequence ID" value="MCR6095266.1"/>
    <property type="molecule type" value="Genomic_DNA"/>
</dbReference>
<evidence type="ECO:0000313" key="2">
    <source>
        <dbReference type="Proteomes" id="UP001057753"/>
    </source>
</evidence>